<keyword evidence="5" id="KW-0938">Abscisic acid signaling pathway</keyword>
<evidence type="ECO:0000313" key="14">
    <source>
        <dbReference type="Proteomes" id="UP001159364"/>
    </source>
</evidence>
<keyword evidence="4" id="KW-1003">Cell membrane</keyword>
<evidence type="ECO:0000313" key="13">
    <source>
        <dbReference type="EMBL" id="KAJ8760206.1"/>
    </source>
</evidence>
<feature type="domain" description="C2" evidence="12">
    <location>
        <begin position="100"/>
        <end position="214"/>
    </location>
</feature>
<protein>
    <recommendedName>
        <fullName evidence="12">C2 domain-containing protein</fullName>
    </recommendedName>
</protein>
<dbReference type="GO" id="GO:0005634">
    <property type="term" value="C:nucleus"/>
    <property type="evidence" value="ECO:0007669"/>
    <property type="project" value="UniProtKB-SubCell"/>
</dbReference>
<organism evidence="13 14">
    <name type="scientific">Erythroxylum novogranatense</name>
    <dbReference type="NCBI Taxonomy" id="1862640"/>
    <lineage>
        <taxon>Eukaryota</taxon>
        <taxon>Viridiplantae</taxon>
        <taxon>Streptophyta</taxon>
        <taxon>Embryophyta</taxon>
        <taxon>Tracheophyta</taxon>
        <taxon>Spermatophyta</taxon>
        <taxon>Magnoliopsida</taxon>
        <taxon>eudicotyledons</taxon>
        <taxon>Gunneridae</taxon>
        <taxon>Pentapetalae</taxon>
        <taxon>rosids</taxon>
        <taxon>fabids</taxon>
        <taxon>Malpighiales</taxon>
        <taxon>Erythroxylaceae</taxon>
        <taxon>Erythroxylum</taxon>
    </lineage>
</organism>
<dbReference type="GO" id="GO:0005886">
    <property type="term" value="C:plasma membrane"/>
    <property type="evidence" value="ECO:0007669"/>
    <property type="project" value="UniProtKB-SubCell"/>
</dbReference>
<reference evidence="13 14" key="1">
    <citation type="submission" date="2021-09" db="EMBL/GenBank/DDBJ databases">
        <title>Genomic insights and catalytic innovation underlie evolution of tropane alkaloids biosynthesis.</title>
        <authorList>
            <person name="Wang Y.-J."/>
            <person name="Tian T."/>
            <person name="Huang J.-P."/>
            <person name="Huang S.-X."/>
        </authorList>
    </citation>
    <scope>NUCLEOTIDE SEQUENCE [LARGE SCALE GENOMIC DNA]</scope>
    <source>
        <strain evidence="13">KIB-2018</strain>
        <tissue evidence="13">Leaf</tissue>
    </source>
</reference>
<name>A0AAV8T0D2_9ROSI</name>
<dbReference type="AlphaFoldDB" id="A0AAV8T0D2"/>
<evidence type="ECO:0000256" key="9">
    <source>
        <dbReference type="ARBA" id="ARBA00023136"/>
    </source>
</evidence>
<keyword evidence="6" id="KW-0479">Metal-binding</keyword>
<dbReference type="InterPro" id="IPR044562">
    <property type="entry name" value="CAR1-11"/>
</dbReference>
<sequence length="278" mass="31441">MLIGCNPTYWRLCFCRKNLLESESFDHVFISFFCPSPPPFSFCFLSSTSHALYFSFEKLRFYYTSYIFCLIKDNKLSHTFCFCFSLKSWNLLLFLCRGFPFSCCCFDNSVSMAEQLGLLKVTIVRGKKLVIRDFKTSDPYVIVKLGNQTAKTKVINSCLNPVWNEELSFTLTEPAGVLKLEVFDKDTFKADDKMGHADLNLQPIVSAARLKQILHVSSGETELRKVAPDSDNCLASESSISCVDGVVVQNAWLRLRAVESGEIELKIKLINPPVTHSG</sequence>
<accession>A0AAV8T0D2</accession>
<evidence type="ECO:0000256" key="10">
    <source>
        <dbReference type="ARBA" id="ARBA00023242"/>
    </source>
</evidence>
<dbReference type="PANTHER" id="PTHR45933">
    <property type="entry name" value="PROTEIN C2-DOMAIN ABA-RELATED 4"/>
    <property type="match status" value="1"/>
</dbReference>
<dbReference type="PROSITE" id="PS50004">
    <property type="entry name" value="C2"/>
    <property type="match status" value="1"/>
</dbReference>
<evidence type="ECO:0000259" key="12">
    <source>
        <dbReference type="PROSITE" id="PS50004"/>
    </source>
</evidence>
<dbReference type="InterPro" id="IPR000008">
    <property type="entry name" value="C2_dom"/>
</dbReference>
<dbReference type="SUPFAM" id="SSF49562">
    <property type="entry name" value="C2 domain (Calcium/lipid-binding domain, CaLB)"/>
    <property type="match status" value="1"/>
</dbReference>
<keyword evidence="9" id="KW-0472">Membrane</keyword>
<keyword evidence="7" id="KW-0106">Calcium</keyword>
<evidence type="ECO:0000256" key="4">
    <source>
        <dbReference type="ARBA" id="ARBA00022475"/>
    </source>
</evidence>
<dbReference type="CDD" id="cd04038">
    <property type="entry name" value="C2_ArfGAP"/>
    <property type="match status" value="1"/>
</dbReference>
<evidence type="ECO:0000256" key="1">
    <source>
        <dbReference type="ARBA" id="ARBA00004123"/>
    </source>
</evidence>
<dbReference type="PRINTS" id="PR00360">
    <property type="entry name" value="C2DOMAIN"/>
</dbReference>
<dbReference type="PANTHER" id="PTHR45933:SF6">
    <property type="entry name" value="PROTEIN C2-DOMAIN ABA-RELATED 11"/>
    <property type="match status" value="1"/>
</dbReference>
<dbReference type="Proteomes" id="UP001159364">
    <property type="component" value="Linkage Group LG07"/>
</dbReference>
<evidence type="ECO:0000256" key="3">
    <source>
        <dbReference type="ARBA" id="ARBA00022468"/>
    </source>
</evidence>
<dbReference type="GO" id="GO:0005096">
    <property type="term" value="F:GTPase activator activity"/>
    <property type="evidence" value="ECO:0007669"/>
    <property type="project" value="UniProtKB-KW"/>
</dbReference>
<dbReference type="GO" id="GO:0008289">
    <property type="term" value="F:lipid binding"/>
    <property type="evidence" value="ECO:0007669"/>
    <property type="project" value="UniProtKB-KW"/>
</dbReference>
<evidence type="ECO:0000256" key="6">
    <source>
        <dbReference type="ARBA" id="ARBA00022723"/>
    </source>
</evidence>
<comment type="similarity">
    <text evidence="11">Belongs to the plant CAR protein family.</text>
</comment>
<keyword evidence="10" id="KW-0539">Nucleus</keyword>
<evidence type="ECO:0000256" key="7">
    <source>
        <dbReference type="ARBA" id="ARBA00022837"/>
    </source>
</evidence>
<comment type="subcellular location">
    <subcellularLocation>
        <location evidence="2">Cell membrane</location>
    </subcellularLocation>
    <subcellularLocation>
        <location evidence="1">Nucleus</location>
    </subcellularLocation>
</comment>
<dbReference type="EMBL" id="JAIWQS010000007">
    <property type="protein sequence ID" value="KAJ8760206.1"/>
    <property type="molecule type" value="Genomic_DNA"/>
</dbReference>
<dbReference type="GO" id="GO:0046872">
    <property type="term" value="F:metal ion binding"/>
    <property type="evidence" value="ECO:0007669"/>
    <property type="project" value="UniProtKB-KW"/>
</dbReference>
<dbReference type="Gene3D" id="2.60.40.150">
    <property type="entry name" value="C2 domain"/>
    <property type="match status" value="1"/>
</dbReference>
<dbReference type="GO" id="GO:0009738">
    <property type="term" value="P:abscisic acid-activated signaling pathway"/>
    <property type="evidence" value="ECO:0007669"/>
    <property type="project" value="UniProtKB-KW"/>
</dbReference>
<dbReference type="InterPro" id="IPR035892">
    <property type="entry name" value="C2_domain_sf"/>
</dbReference>
<comment type="caution">
    <text evidence="13">The sequence shown here is derived from an EMBL/GenBank/DDBJ whole genome shotgun (WGS) entry which is preliminary data.</text>
</comment>
<evidence type="ECO:0000256" key="5">
    <source>
        <dbReference type="ARBA" id="ARBA00022682"/>
    </source>
</evidence>
<evidence type="ECO:0000256" key="8">
    <source>
        <dbReference type="ARBA" id="ARBA00023121"/>
    </source>
</evidence>
<proteinExistence type="inferred from homology"/>
<evidence type="ECO:0000256" key="2">
    <source>
        <dbReference type="ARBA" id="ARBA00004236"/>
    </source>
</evidence>
<keyword evidence="8" id="KW-0446">Lipid-binding</keyword>
<dbReference type="Pfam" id="PF00168">
    <property type="entry name" value="C2"/>
    <property type="match status" value="1"/>
</dbReference>
<evidence type="ECO:0000256" key="11">
    <source>
        <dbReference type="ARBA" id="ARBA00024037"/>
    </source>
</evidence>
<dbReference type="SMART" id="SM00239">
    <property type="entry name" value="C2"/>
    <property type="match status" value="1"/>
</dbReference>
<keyword evidence="14" id="KW-1185">Reference proteome</keyword>
<keyword evidence="3" id="KW-0343">GTPase activation</keyword>
<gene>
    <name evidence="13" type="ORF">K2173_011062</name>
</gene>